<evidence type="ECO:0000256" key="1">
    <source>
        <dbReference type="ARBA" id="ARBA00001946"/>
    </source>
</evidence>
<name>A0A6J1DCI1_MOMCH</name>
<dbReference type="SMART" id="SM00382">
    <property type="entry name" value="AAA"/>
    <property type="match status" value="1"/>
</dbReference>
<dbReference type="GO" id="GO:0016887">
    <property type="term" value="F:ATP hydrolysis activity"/>
    <property type="evidence" value="ECO:0007669"/>
    <property type="project" value="InterPro"/>
</dbReference>
<feature type="region of interest" description="Disordered" evidence="7">
    <location>
        <begin position="436"/>
        <end position="482"/>
    </location>
</feature>
<dbReference type="InterPro" id="IPR025753">
    <property type="entry name" value="AAA_N_dom"/>
</dbReference>
<evidence type="ECO:0000256" key="5">
    <source>
        <dbReference type="ARBA" id="ARBA00049360"/>
    </source>
</evidence>
<dbReference type="Gene3D" id="3.40.50.300">
    <property type="entry name" value="P-loop containing nucleotide triphosphate hydrolases"/>
    <property type="match status" value="1"/>
</dbReference>
<dbReference type="GO" id="GO:0006950">
    <property type="term" value="P:response to stress"/>
    <property type="evidence" value="ECO:0007669"/>
    <property type="project" value="UniProtKB-ARBA"/>
</dbReference>
<keyword evidence="4" id="KW-0460">Magnesium</keyword>
<evidence type="ECO:0000256" key="3">
    <source>
        <dbReference type="ARBA" id="ARBA00022801"/>
    </source>
</evidence>
<evidence type="ECO:0000256" key="4">
    <source>
        <dbReference type="ARBA" id="ARBA00022842"/>
    </source>
</evidence>
<feature type="compositionally biased region" description="Basic residues" evidence="7">
    <location>
        <begin position="460"/>
        <end position="476"/>
    </location>
</feature>
<dbReference type="InterPro" id="IPR003593">
    <property type="entry name" value="AAA+_ATPase"/>
</dbReference>
<feature type="domain" description="AAA+ ATPase" evidence="8">
    <location>
        <begin position="240"/>
        <end position="374"/>
    </location>
</feature>
<comment type="catalytic activity">
    <reaction evidence="5">
        <text>ATP + H2O = ADP + phosphate + H(+)</text>
        <dbReference type="Rhea" id="RHEA:13065"/>
        <dbReference type="ChEBI" id="CHEBI:15377"/>
        <dbReference type="ChEBI" id="CHEBI:15378"/>
        <dbReference type="ChEBI" id="CHEBI:30616"/>
        <dbReference type="ChEBI" id="CHEBI:43474"/>
        <dbReference type="ChEBI" id="CHEBI:456216"/>
    </reaction>
</comment>
<dbReference type="GO" id="GO:0005524">
    <property type="term" value="F:ATP binding"/>
    <property type="evidence" value="ECO:0007669"/>
    <property type="project" value="UniProtKB-KW"/>
</dbReference>
<dbReference type="GeneID" id="111019763"/>
<dbReference type="Pfam" id="PF25568">
    <property type="entry name" value="AAA_lid_At3g28540"/>
    <property type="match status" value="1"/>
</dbReference>
<organism evidence="9 10">
    <name type="scientific">Momordica charantia</name>
    <name type="common">Bitter gourd</name>
    <name type="synonym">Balsam pear</name>
    <dbReference type="NCBI Taxonomy" id="3673"/>
    <lineage>
        <taxon>Eukaryota</taxon>
        <taxon>Viridiplantae</taxon>
        <taxon>Streptophyta</taxon>
        <taxon>Embryophyta</taxon>
        <taxon>Tracheophyta</taxon>
        <taxon>Spermatophyta</taxon>
        <taxon>Magnoliopsida</taxon>
        <taxon>eudicotyledons</taxon>
        <taxon>Gunneridae</taxon>
        <taxon>Pentapetalae</taxon>
        <taxon>rosids</taxon>
        <taxon>fabids</taxon>
        <taxon>Cucurbitales</taxon>
        <taxon>Cucurbitaceae</taxon>
        <taxon>Momordiceae</taxon>
        <taxon>Momordica</taxon>
    </lineage>
</organism>
<comment type="cofactor">
    <cofactor evidence="1">
        <name>Mg(2+)</name>
        <dbReference type="ChEBI" id="CHEBI:18420"/>
    </cofactor>
</comment>
<dbReference type="InterPro" id="IPR003960">
    <property type="entry name" value="ATPase_AAA_CS"/>
</dbReference>
<keyword evidence="6" id="KW-0547">Nucleotide-binding</keyword>
<evidence type="ECO:0000259" key="8">
    <source>
        <dbReference type="SMART" id="SM00382"/>
    </source>
</evidence>
<dbReference type="RefSeq" id="XP_022151910.1">
    <property type="nucleotide sequence ID" value="XM_022296218.1"/>
</dbReference>
<dbReference type="PROSITE" id="PS00674">
    <property type="entry name" value="AAA"/>
    <property type="match status" value="1"/>
</dbReference>
<dbReference type="PANTHER" id="PTHR23070">
    <property type="entry name" value="BCS1 AAA-TYPE ATPASE"/>
    <property type="match status" value="1"/>
</dbReference>
<dbReference type="InterPro" id="IPR027417">
    <property type="entry name" value="P-loop_NTPase"/>
</dbReference>
<dbReference type="Pfam" id="PF14363">
    <property type="entry name" value="AAA_assoc"/>
    <property type="match status" value="1"/>
</dbReference>
<proteinExistence type="inferred from homology"/>
<comment type="similarity">
    <text evidence="2">Belongs to the AAA ATPase family. BCS1 subfamily.</text>
</comment>
<evidence type="ECO:0000256" key="6">
    <source>
        <dbReference type="RuleBase" id="RU003651"/>
    </source>
</evidence>
<dbReference type="Proteomes" id="UP000504603">
    <property type="component" value="Unplaced"/>
</dbReference>
<dbReference type="SUPFAM" id="SSF52540">
    <property type="entry name" value="P-loop containing nucleoside triphosphate hydrolases"/>
    <property type="match status" value="1"/>
</dbReference>
<dbReference type="InterPro" id="IPR050747">
    <property type="entry name" value="Mitochondrial_chaperone_BCS1"/>
</dbReference>
<dbReference type="Gene3D" id="6.10.280.40">
    <property type="match status" value="1"/>
</dbReference>
<evidence type="ECO:0000256" key="2">
    <source>
        <dbReference type="ARBA" id="ARBA00007448"/>
    </source>
</evidence>
<keyword evidence="3" id="KW-0378">Hydrolase</keyword>
<feature type="compositionally biased region" description="Acidic residues" evidence="7">
    <location>
        <begin position="446"/>
        <end position="456"/>
    </location>
</feature>
<keyword evidence="6" id="KW-0067">ATP-binding</keyword>
<sequence>MAFLSKMPSTTSIFSAYTAFAASAMVVRTVMGEIRTIIHQILPQQLRHVTSSKFNAIFDFGILSSQKLVYIIGESNGVTTNELYRATETYLHTKIPLSVKQLEASKAKEQKNFSFKISKGESLTDEFQGIQITWELHSIQKDQKPNSEKRYYQMSFLKKHKDFVDDVYLPYIMNRANAIDEGNRVVKLYSLGYDESSIVLRNTCSFETLAMDPEKKKEVMDDLDRFVRRKDFYRRLGRAWKRGYILYGPPGTGKSSLVLAMANYLKFSIYDLELTSVDSNSEFREMMLCTADRSIIVIEDIDCSTELEDRECDDYGDRKGKLTLSGVLNAIDGLWSSCGDARIIVFTTNHKEKLDPALLRPGRMDMHIHMTYLTPSGFQILASNYLQIKSHDRFKEIEELIMEVEVTPAEIAEELMKSDDADVALGAVVEFINGKKRKRVEKDERDPQEDIEEEDPKEFKQKKGNTRRRRHMRWRRDHSDEW</sequence>
<dbReference type="Pfam" id="PF00004">
    <property type="entry name" value="AAA"/>
    <property type="match status" value="1"/>
</dbReference>
<accession>A0A6J1DCI1</accession>
<reference evidence="10" key="1">
    <citation type="submission" date="2025-08" db="UniProtKB">
        <authorList>
            <consortium name="RefSeq"/>
        </authorList>
    </citation>
    <scope>IDENTIFICATION</scope>
    <source>
        <strain evidence="10">OHB3-1</strain>
    </source>
</reference>
<keyword evidence="9" id="KW-1185">Reference proteome</keyword>
<dbReference type="CDD" id="cd19510">
    <property type="entry name" value="RecA-like_BCS1"/>
    <property type="match status" value="1"/>
</dbReference>
<gene>
    <name evidence="10" type="primary">LOC111019763</name>
</gene>
<evidence type="ECO:0000313" key="9">
    <source>
        <dbReference type="Proteomes" id="UP000504603"/>
    </source>
</evidence>
<dbReference type="AlphaFoldDB" id="A0A6J1DCI1"/>
<dbReference type="InterPro" id="IPR003959">
    <property type="entry name" value="ATPase_AAA_core"/>
</dbReference>
<dbReference type="KEGG" id="mcha:111019763"/>
<evidence type="ECO:0000313" key="10">
    <source>
        <dbReference type="RefSeq" id="XP_022151910.1"/>
    </source>
</evidence>
<evidence type="ECO:0000256" key="7">
    <source>
        <dbReference type="SAM" id="MobiDB-lite"/>
    </source>
</evidence>
<dbReference type="OrthoDB" id="10251412at2759"/>
<dbReference type="InterPro" id="IPR058017">
    <property type="entry name" value="At3g28540-like_C"/>
</dbReference>
<protein>
    <submittedName>
        <fullName evidence="10">AAA-ATPase At3g50940-like</fullName>
    </submittedName>
</protein>